<feature type="binding site" evidence="3">
    <location>
        <position position="87"/>
    </location>
    <ligand>
        <name>ATP</name>
        <dbReference type="ChEBI" id="CHEBI:30616"/>
    </ligand>
</feature>
<feature type="compositionally biased region" description="Polar residues" evidence="4">
    <location>
        <begin position="567"/>
        <end position="578"/>
    </location>
</feature>
<name>A0A8D0AM77_SANLU</name>
<dbReference type="PROSITE" id="PS00107">
    <property type="entry name" value="PROTEIN_KINASE_ATP"/>
    <property type="match status" value="1"/>
</dbReference>
<dbReference type="InterPro" id="IPR000719">
    <property type="entry name" value="Prot_kinase_dom"/>
</dbReference>
<dbReference type="PROSITE" id="PS50011">
    <property type="entry name" value="PROTEIN_KINASE_DOM"/>
    <property type="match status" value="1"/>
</dbReference>
<dbReference type="Pfam" id="PF00069">
    <property type="entry name" value="Pkinase"/>
    <property type="match status" value="1"/>
</dbReference>
<dbReference type="SMART" id="SM00220">
    <property type="entry name" value="S_TKc"/>
    <property type="match status" value="1"/>
</dbReference>
<evidence type="ECO:0000256" key="3">
    <source>
        <dbReference type="PROSITE-ProRule" id="PRU10141"/>
    </source>
</evidence>
<proteinExistence type="predicted"/>
<dbReference type="PANTHER" id="PTHR24347">
    <property type="entry name" value="SERINE/THREONINE-PROTEIN KINASE"/>
    <property type="match status" value="1"/>
</dbReference>
<dbReference type="GeneTree" id="ENSGT00940000159476"/>
<dbReference type="Ensembl" id="ENSSLUT00000058829.1">
    <property type="protein sequence ID" value="ENSSLUP00000057167.1"/>
    <property type="gene ID" value="ENSSLUG00000024658.1"/>
</dbReference>
<dbReference type="FunFam" id="1.10.510.10:FF:000571">
    <property type="entry name" value="Maternal embryonic leucine zipper kinase"/>
    <property type="match status" value="1"/>
</dbReference>
<dbReference type="InterPro" id="IPR008271">
    <property type="entry name" value="Ser/Thr_kinase_AS"/>
</dbReference>
<accession>A0A8D0AM77</accession>
<evidence type="ECO:0000256" key="2">
    <source>
        <dbReference type="ARBA" id="ARBA00022840"/>
    </source>
</evidence>
<feature type="compositionally biased region" description="Polar residues" evidence="4">
    <location>
        <begin position="542"/>
        <end position="559"/>
    </location>
</feature>
<dbReference type="InterPro" id="IPR017441">
    <property type="entry name" value="Protein_kinase_ATP_BS"/>
</dbReference>
<evidence type="ECO:0000313" key="6">
    <source>
        <dbReference type="Ensembl" id="ENSSLUP00000057167.1"/>
    </source>
</evidence>
<feature type="compositionally biased region" description="Polar residues" evidence="4">
    <location>
        <begin position="403"/>
        <end position="432"/>
    </location>
</feature>
<dbReference type="Gene3D" id="1.10.510.10">
    <property type="entry name" value="Transferase(Phosphotransferase) domain 1"/>
    <property type="match status" value="1"/>
</dbReference>
<evidence type="ECO:0000256" key="1">
    <source>
        <dbReference type="ARBA" id="ARBA00022741"/>
    </source>
</evidence>
<feature type="compositionally biased region" description="Basic and acidic residues" evidence="4">
    <location>
        <begin position="375"/>
        <end position="402"/>
    </location>
</feature>
<dbReference type="GO" id="GO:0005524">
    <property type="term" value="F:ATP binding"/>
    <property type="evidence" value="ECO:0007669"/>
    <property type="project" value="UniProtKB-UniRule"/>
</dbReference>
<feature type="domain" description="Protein kinase" evidence="5">
    <location>
        <begin position="58"/>
        <end position="317"/>
    </location>
</feature>
<evidence type="ECO:0000313" key="7">
    <source>
        <dbReference type="Proteomes" id="UP000694568"/>
    </source>
</evidence>
<dbReference type="InterPro" id="IPR011009">
    <property type="entry name" value="Kinase-like_dom_sf"/>
</dbReference>
<organism evidence="6 7">
    <name type="scientific">Sander lucioperca</name>
    <name type="common">Pike-perch</name>
    <name type="synonym">Perca lucioperca</name>
    <dbReference type="NCBI Taxonomy" id="283035"/>
    <lineage>
        <taxon>Eukaryota</taxon>
        <taxon>Metazoa</taxon>
        <taxon>Chordata</taxon>
        <taxon>Craniata</taxon>
        <taxon>Vertebrata</taxon>
        <taxon>Euteleostomi</taxon>
        <taxon>Actinopterygii</taxon>
        <taxon>Neopterygii</taxon>
        <taxon>Teleostei</taxon>
        <taxon>Neoteleostei</taxon>
        <taxon>Acanthomorphata</taxon>
        <taxon>Eupercaria</taxon>
        <taxon>Perciformes</taxon>
        <taxon>Percoidei</taxon>
        <taxon>Percidae</taxon>
        <taxon>Luciopercinae</taxon>
        <taxon>Sander</taxon>
    </lineage>
</organism>
<feature type="compositionally biased region" description="Polar residues" evidence="4">
    <location>
        <begin position="350"/>
        <end position="365"/>
    </location>
</feature>
<dbReference type="Proteomes" id="UP000694568">
    <property type="component" value="Unplaced"/>
</dbReference>
<keyword evidence="1 3" id="KW-0547">Nucleotide-binding</keyword>
<protein>
    <submittedName>
        <fullName evidence="6">Doublecortin-like kinase 3</fullName>
    </submittedName>
</protein>
<sequence length="578" mass="63969">LPPVSRKQKGSSYTETEVRKLHVNISPPLLQPISRDEEKSVAQLLSNPLRDVDIERRYEIGRVVGDGNFAVVRECRDRDNGQTLAVKIVERSKLIGREHMMQNELSLLGSLCHPRIVRLFAHHHTHTHSYLVMELVSGGDLFEAVSERGKFPEAEAGLMVSDVSEALNYIHCKSIVHRDLKPENLLVSIEHVAAGICRLKLGDFGLAMVVTEPVFTICGTPTYVAPEILYETGYGVAVDVWALGVILYILLSGFPPFRSRDRDQEELFQLIKQGQLHFLSPYWDPISEEARGLVSALLQPDPTVRLTAEQTLLHPWVKAMASICRQRALTDKTQRDTADTGAEPDKSRQVQRLAQTNAAETTTDTIPGHTNLEGEVTHKEFNRHDERQTEMNTERGQDENKPLRQQSRETSIVHTISPQLQVHTPSVATPGQQKPECISACSSSPNREPSMPEMQDPGPPDCDLGSPVSPSVELNPLGAPSAQSEFPSQIKTENSQQQLPTYSPTSTNTVQRTTAGNLTEHHPSLNPAAPSSSSHSLHQQNCTSPLRNSTTATAQNHPSENYDKPNAYTTATHPPTQS</sequence>
<keyword evidence="2 3" id="KW-0067">ATP-binding</keyword>
<feature type="compositionally biased region" description="Low complexity" evidence="4">
    <location>
        <begin position="524"/>
        <end position="541"/>
    </location>
</feature>
<dbReference type="AlphaFoldDB" id="A0A8D0AM77"/>
<feature type="compositionally biased region" description="Basic and acidic residues" evidence="4">
    <location>
        <begin position="329"/>
        <end position="348"/>
    </location>
</feature>
<evidence type="ECO:0000256" key="4">
    <source>
        <dbReference type="SAM" id="MobiDB-lite"/>
    </source>
</evidence>
<dbReference type="Gene3D" id="3.30.200.20">
    <property type="entry name" value="Phosphorylase Kinase, domain 1"/>
    <property type="match status" value="1"/>
</dbReference>
<dbReference type="SUPFAM" id="SSF56112">
    <property type="entry name" value="Protein kinase-like (PK-like)"/>
    <property type="match status" value="1"/>
</dbReference>
<feature type="region of interest" description="Disordered" evidence="4">
    <location>
        <begin position="329"/>
        <end position="578"/>
    </location>
</feature>
<reference evidence="6" key="2">
    <citation type="submission" date="2025-09" db="UniProtKB">
        <authorList>
            <consortium name="Ensembl"/>
        </authorList>
    </citation>
    <scope>IDENTIFICATION</scope>
</reference>
<dbReference type="PROSITE" id="PS00108">
    <property type="entry name" value="PROTEIN_KINASE_ST"/>
    <property type="match status" value="1"/>
</dbReference>
<evidence type="ECO:0000259" key="5">
    <source>
        <dbReference type="PROSITE" id="PS50011"/>
    </source>
</evidence>
<reference evidence="6" key="1">
    <citation type="submission" date="2025-08" db="UniProtKB">
        <authorList>
            <consortium name="Ensembl"/>
        </authorList>
    </citation>
    <scope>IDENTIFICATION</scope>
</reference>
<keyword evidence="7" id="KW-1185">Reference proteome</keyword>
<feature type="compositionally biased region" description="Polar residues" evidence="4">
    <location>
        <begin position="481"/>
        <end position="517"/>
    </location>
</feature>
<dbReference type="GO" id="GO:0004672">
    <property type="term" value="F:protein kinase activity"/>
    <property type="evidence" value="ECO:0007669"/>
    <property type="project" value="InterPro"/>
</dbReference>